<comment type="similarity">
    <text evidence="3">Belongs to the DegT/DnrJ/EryC1 family.</text>
</comment>
<dbReference type="InterPro" id="IPR015422">
    <property type="entry name" value="PyrdxlP-dep_Trfase_small"/>
</dbReference>
<dbReference type="InterPro" id="IPR015421">
    <property type="entry name" value="PyrdxlP-dep_Trfase_major"/>
</dbReference>
<dbReference type="PANTHER" id="PTHR30244:SF34">
    <property type="entry name" value="DTDP-4-AMINO-4,6-DIDEOXYGALACTOSE TRANSAMINASE"/>
    <property type="match status" value="1"/>
</dbReference>
<dbReference type="EMBL" id="LAZR01000614">
    <property type="protein sequence ID" value="KKN62755.1"/>
    <property type="molecule type" value="Genomic_DNA"/>
</dbReference>
<dbReference type="Gene3D" id="3.90.1150.10">
    <property type="entry name" value="Aspartate Aminotransferase, domain 1"/>
    <property type="match status" value="1"/>
</dbReference>
<evidence type="ECO:0000256" key="1">
    <source>
        <dbReference type="ARBA" id="ARBA00001933"/>
    </source>
</evidence>
<dbReference type="AlphaFoldDB" id="A0A0F9S1W9"/>
<dbReference type="Pfam" id="PF01041">
    <property type="entry name" value="DegT_DnrJ_EryC1"/>
    <property type="match status" value="1"/>
</dbReference>
<accession>A0A0F9S1W9</accession>
<name>A0A0F9S1W9_9ZZZZ</name>
<dbReference type="SUPFAM" id="SSF53383">
    <property type="entry name" value="PLP-dependent transferases"/>
    <property type="match status" value="1"/>
</dbReference>
<evidence type="ECO:0000256" key="2">
    <source>
        <dbReference type="ARBA" id="ARBA00022898"/>
    </source>
</evidence>
<dbReference type="InterPro" id="IPR015424">
    <property type="entry name" value="PyrdxlP-dep_Trfase"/>
</dbReference>
<proteinExistence type="inferred from homology"/>
<dbReference type="PIRSF" id="PIRSF000390">
    <property type="entry name" value="PLP_StrS"/>
    <property type="match status" value="1"/>
</dbReference>
<dbReference type="NCBIfam" id="NF011936">
    <property type="entry name" value="PRK15407.1"/>
    <property type="match status" value="1"/>
</dbReference>
<sequence>MINYEALEADIKTLAHKYGESKLIEKQVTSFKPGLTPIPASGKVVGGLEVENAVAAAFDMHFTEGRFVEKFEKRIADYLGLRFASMCNSGSSANLLAITTLKEIVDRIQGRSNIITAAAGFPTTINPIIQNGFIPRFVDVEIETYVPTIDMIANAVDKDTVGIFMAHTLGNPFPIEDVLALCKEKGIHLIEDNCDALGSTYAGKLTGTFGLMSTLSLYPAHHITAGGGGGVFTKSPIVNKMINSYRDWGRDCWCKTGEDNTCGKRFEWDFPQLHNYDHKYIYSRIGYNLKSTDFQGAIALAQTFRIETFVAKRRENFKQMYGLLSGLEEFIHLPRATKNSEPSWFGFPITVREPNICVLLTKYLESHKIGTRRLFGGNLLKQPAYSAINASVTVPNTDIIADNTFWVGIWPGLTSEMVTYTANKIIGFFRSEI</sequence>
<comment type="caution">
    <text evidence="4">The sequence shown here is derived from an EMBL/GenBank/DDBJ whole genome shotgun (WGS) entry which is preliminary data.</text>
</comment>
<evidence type="ECO:0000313" key="4">
    <source>
        <dbReference type="EMBL" id="KKN62755.1"/>
    </source>
</evidence>
<comment type="cofactor">
    <cofactor evidence="1">
        <name>pyridoxal 5'-phosphate</name>
        <dbReference type="ChEBI" id="CHEBI:597326"/>
    </cofactor>
</comment>
<dbReference type="PANTHER" id="PTHR30244">
    <property type="entry name" value="TRANSAMINASE"/>
    <property type="match status" value="1"/>
</dbReference>
<evidence type="ECO:0008006" key="5">
    <source>
        <dbReference type="Google" id="ProtNLM"/>
    </source>
</evidence>
<dbReference type="GO" id="GO:0000271">
    <property type="term" value="P:polysaccharide biosynthetic process"/>
    <property type="evidence" value="ECO:0007669"/>
    <property type="project" value="TreeGrafter"/>
</dbReference>
<evidence type="ECO:0000256" key="3">
    <source>
        <dbReference type="ARBA" id="ARBA00037999"/>
    </source>
</evidence>
<reference evidence="4" key="1">
    <citation type="journal article" date="2015" name="Nature">
        <title>Complex archaea that bridge the gap between prokaryotes and eukaryotes.</title>
        <authorList>
            <person name="Spang A."/>
            <person name="Saw J.H."/>
            <person name="Jorgensen S.L."/>
            <person name="Zaremba-Niedzwiedzka K."/>
            <person name="Martijn J."/>
            <person name="Lind A.E."/>
            <person name="van Eijk R."/>
            <person name="Schleper C."/>
            <person name="Guy L."/>
            <person name="Ettema T.J."/>
        </authorList>
    </citation>
    <scope>NUCLEOTIDE SEQUENCE</scope>
</reference>
<protein>
    <recommendedName>
        <fullName evidence="5">Lipopolysaccharide biosynthesis protein RfbH</fullName>
    </recommendedName>
</protein>
<keyword evidence="2" id="KW-0663">Pyridoxal phosphate</keyword>
<dbReference type="FunFam" id="3.40.640.10:FF:000079">
    <property type="entry name" value="LPS biosynthesis protein"/>
    <property type="match status" value="1"/>
</dbReference>
<organism evidence="4">
    <name type="scientific">marine sediment metagenome</name>
    <dbReference type="NCBI Taxonomy" id="412755"/>
    <lineage>
        <taxon>unclassified sequences</taxon>
        <taxon>metagenomes</taxon>
        <taxon>ecological metagenomes</taxon>
    </lineage>
</organism>
<dbReference type="GO" id="GO:0008483">
    <property type="term" value="F:transaminase activity"/>
    <property type="evidence" value="ECO:0007669"/>
    <property type="project" value="TreeGrafter"/>
</dbReference>
<dbReference type="GO" id="GO:0030170">
    <property type="term" value="F:pyridoxal phosphate binding"/>
    <property type="evidence" value="ECO:0007669"/>
    <property type="project" value="TreeGrafter"/>
</dbReference>
<dbReference type="Gene3D" id="3.40.640.10">
    <property type="entry name" value="Type I PLP-dependent aspartate aminotransferase-like (Major domain)"/>
    <property type="match status" value="1"/>
</dbReference>
<gene>
    <name evidence="4" type="ORF">LCGC14_0508740</name>
</gene>
<dbReference type="InterPro" id="IPR000653">
    <property type="entry name" value="DegT/StrS_aminotransferase"/>
</dbReference>